<gene>
    <name evidence="2" type="ORF">SAMN05444277_11342</name>
</gene>
<feature type="transmembrane region" description="Helical" evidence="1">
    <location>
        <begin position="20"/>
        <end position="36"/>
    </location>
</feature>
<reference evidence="2 3" key="1">
    <citation type="submission" date="2016-10" db="EMBL/GenBank/DDBJ databases">
        <authorList>
            <person name="de Groot N.N."/>
        </authorList>
    </citation>
    <scope>NUCLEOTIDE SEQUENCE [LARGE SCALE GENOMIC DNA]</scope>
    <source>
        <strain evidence="2 3">DSM 28286</strain>
    </source>
</reference>
<dbReference type="Proteomes" id="UP000199031">
    <property type="component" value="Unassembled WGS sequence"/>
</dbReference>
<keyword evidence="1" id="KW-0812">Transmembrane</keyword>
<dbReference type="PANTHER" id="PTHR39335">
    <property type="entry name" value="BLL4220 PROTEIN"/>
    <property type="match status" value="1"/>
</dbReference>
<dbReference type="STRING" id="1465490.SAMN05444277_11342"/>
<name>A0A1I5YML0_9BACT</name>
<proteinExistence type="predicted"/>
<dbReference type="EMBL" id="FOXQ01000013">
    <property type="protein sequence ID" value="SFQ45479.1"/>
    <property type="molecule type" value="Genomic_DNA"/>
</dbReference>
<evidence type="ECO:0000313" key="2">
    <source>
        <dbReference type="EMBL" id="SFQ45479.1"/>
    </source>
</evidence>
<dbReference type="GO" id="GO:0043448">
    <property type="term" value="P:alkane catabolic process"/>
    <property type="evidence" value="ECO:0007669"/>
    <property type="project" value="TreeGrafter"/>
</dbReference>
<keyword evidence="3" id="KW-1185">Reference proteome</keyword>
<sequence>MKSISSNIKHLIVYSSRQQFIIHLFMAFAIFILASGCKKSNDDTPPPTSPIQVQLATNASLGEILTDKDGRTLYYFANDASGTSTCSGGCEALWPAFTIDAITADKFGTGLDVADFGTTTNASGKSQLVYKGRPLYYYAPSVNGTNTPEGPGETTGENVGGIWFVAKPDYTIMLTNAQLVGHDGKNYTSDYTEGTGKTLYFTDGNGITLYTFINDKFDKNNFTKPDFSNDAIWPIYQQGDVVAPSSLDASLFNTIDVYGKTQLTYKGWPLYYFGQDAMVMGANKGISFPAPGIWPVPVKDIAPATP</sequence>
<dbReference type="PANTHER" id="PTHR39335:SF1">
    <property type="entry name" value="BLL4220 PROTEIN"/>
    <property type="match status" value="1"/>
</dbReference>
<dbReference type="Pfam" id="PF03640">
    <property type="entry name" value="Lipoprotein_15"/>
    <property type="match status" value="2"/>
</dbReference>
<keyword evidence="2" id="KW-0449">Lipoprotein</keyword>
<dbReference type="AlphaFoldDB" id="A0A1I5YML0"/>
<organism evidence="2 3">
    <name type="scientific">Parafilimonas terrae</name>
    <dbReference type="NCBI Taxonomy" id="1465490"/>
    <lineage>
        <taxon>Bacteria</taxon>
        <taxon>Pseudomonadati</taxon>
        <taxon>Bacteroidota</taxon>
        <taxon>Chitinophagia</taxon>
        <taxon>Chitinophagales</taxon>
        <taxon>Chitinophagaceae</taxon>
        <taxon>Parafilimonas</taxon>
    </lineage>
</organism>
<protein>
    <submittedName>
        <fullName evidence="2">Predicted lipoprotein with conserved Yx(FWY)xxD motif</fullName>
    </submittedName>
</protein>
<dbReference type="InterPro" id="IPR005297">
    <property type="entry name" value="Lipoprotein_repeat"/>
</dbReference>
<dbReference type="RefSeq" id="WP_218148532.1">
    <property type="nucleotide sequence ID" value="NZ_FOXQ01000013.1"/>
</dbReference>
<keyword evidence="1" id="KW-1133">Transmembrane helix</keyword>
<accession>A0A1I5YML0</accession>
<evidence type="ECO:0000256" key="1">
    <source>
        <dbReference type="SAM" id="Phobius"/>
    </source>
</evidence>
<keyword evidence="1" id="KW-0472">Membrane</keyword>
<evidence type="ECO:0000313" key="3">
    <source>
        <dbReference type="Proteomes" id="UP000199031"/>
    </source>
</evidence>